<sequence length="140" mass="15254">MRVLDGAISVLNVAAASVSGIGVPGVEPVITSVLELATMVSTMHSNKEDLSKLTKCLDNLIAIDDSGCADDLKIRLAALRSQLNTISTQCKSLADKDRIKRFVMGKDYKEQIGGIRNSIATHIQHFTVHSYRATEKTTYF</sequence>
<reference evidence="1" key="1">
    <citation type="submission" date="2023-03" db="EMBL/GenBank/DDBJ databases">
        <title>Massive genome expansion in bonnet fungi (Mycena s.s.) driven by repeated elements and novel gene families across ecological guilds.</title>
        <authorList>
            <consortium name="Lawrence Berkeley National Laboratory"/>
            <person name="Harder C.B."/>
            <person name="Miyauchi S."/>
            <person name="Viragh M."/>
            <person name="Kuo A."/>
            <person name="Thoen E."/>
            <person name="Andreopoulos B."/>
            <person name="Lu D."/>
            <person name="Skrede I."/>
            <person name="Drula E."/>
            <person name="Henrissat B."/>
            <person name="Morin E."/>
            <person name="Kohler A."/>
            <person name="Barry K."/>
            <person name="LaButti K."/>
            <person name="Morin E."/>
            <person name="Salamov A."/>
            <person name="Lipzen A."/>
            <person name="Mereny Z."/>
            <person name="Hegedus B."/>
            <person name="Baldrian P."/>
            <person name="Stursova M."/>
            <person name="Weitz H."/>
            <person name="Taylor A."/>
            <person name="Grigoriev I.V."/>
            <person name="Nagy L.G."/>
            <person name="Martin F."/>
            <person name="Kauserud H."/>
        </authorList>
    </citation>
    <scope>NUCLEOTIDE SEQUENCE</scope>
    <source>
        <strain evidence="1">CBHHK200</strain>
    </source>
</reference>
<proteinExistence type="predicted"/>
<dbReference type="InterPro" id="IPR059179">
    <property type="entry name" value="MLKL-like_MCAfunc"/>
</dbReference>
<comment type="caution">
    <text evidence="1">The sequence shown here is derived from an EMBL/GenBank/DDBJ whole genome shotgun (WGS) entry which is preliminary data.</text>
</comment>
<dbReference type="Proteomes" id="UP001218188">
    <property type="component" value="Unassembled WGS sequence"/>
</dbReference>
<organism evidence="1 2">
    <name type="scientific">Mycena alexandri</name>
    <dbReference type="NCBI Taxonomy" id="1745969"/>
    <lineage>
        <taxon>Eukaryota</taxon>
        <taxon>Fungi</taxon>
        <taxon>Dikarya</taxon>
        <taxon>Basidiomycota</taxon>
        <taxon>Agaricomycotina</taxon>
        <taxon>Agaricomycetes</taxon>
        <taxon>Agaricomycetidae</taxon>
        <taxon>Agaricales</taxon>
        <taxon>Marasmiineae</taxon>
        <taxon>Mycenaceae</taxon>
        <taxon>Mycena</taxon>
    </lineage>
</organism>
<dbReference type="CDD" id="cd21037">
    <property type="entry name" value="MLKL_NTD"/>
    <property type="match status" value="1"/>
</dbReference>
<dbReference type="EMBL" id="JARJCM010000007">
    <property type="protein sequence ID" value="KAJ7044234.1"/>
    <property type="molecule type" value="Genomic_DNA"/>
</dbReference>
<dbReference type="GO" id="GO:0007166">
    <property type="term" value="P:cell surface receptor signaling pathway"/>
    <property type="evidence" value="ECO:0007669"/>
    <property type="project" value="InterPro"/>
</dbReference>
<dbReference type="AlphaFoldDB" id="A0AAD6TDK1"/>
<protein>
    <submittedName>
        <fullName evidence="1">Uncharacterized protein</fullName>
    </submittedName>
</protein>
<evidence type="ECO:0000313" key="1">
    <source>
        <dbReference type="EMBL" id="KAJ7044234.1"/>
    </source>
</evidence>
<gene>
    <name evidence="1" type="ORF">C8F04DRAFT_1174674</name>
</gene>
<dbReference type="InterPro" id="IPR036537">
    <property type="entry name" value="Adaptor_Cbl_N_dom_sf"/>
</dbReference>
<dbReference type="Gene3D" id="1.20.930.20">
    <property type="entry name" value="Adaptor protein Cbl, N-terminal domain"/>
    <property type="match status" value="1"/>
</dbReference>
<accession>A0AAD6TDK1</accession>
<evidence type="ECO:0000313" key="2">
    <source>
        <dbReference type="Proteomes" id="UP001218188"/>
    </source>
</evidence>
<name>A0AAD6TDK1_9AGAR</name>
<keyword evidence="2" id="KW-1185">Reference proteome</keyword>